<feature type="region of interest" description="Disordered" evidence="1">
    <location>
        <begin position="291"/>
        <end position="314"/>
    </location>
</feature>
<feature type="region of interest" description="Disordered" evidence="1">
    <location>
        <begin position="143"/>
        <end position="168"/>
    </location>
</feature>
<organism evidence="2 3">
    <name type="scientific">Cucumis melo var. makuwa</name>
    <name type="common">Oriental melon</name>
    <dbReference type="NCBI Taxonomy" id="1194695"/>
    <lineage>
        <taxon>Eukaryota</taxon>
        <taxon>Viridiplantae</taxon>
        <taxon>Streptophyta</taxon>
        <taxon>Embryophyta</taxon>
        <taxon>Tracheophyta</taxon>
        <taxon>Spermatophyta</taxon>
        <taxon>Magnoliopsida</taxon>
        <taxon>eudicotyledons</taxon>
        <taxon>Gunneridae</taxon>
        <taxon>Pentapetalae</taxon>
        <taxon>rosids</taxon>
        <taxon>fabids</taxon>
        <taxon>Cucurbitales</taxon>
        <taxon>Cucurbitaceae</taxon>
        <taxon>Benincaseae</taxon>
        <taxon>Cucumis</taxon>
    </lineage>
</organism>
<feature type="compositionally biased region" description="Basic residues" evidence="1">
    <location>
        <begin position="83"/>
        <end position="95"/>
    </location>
</feature>
<comment type="caution">
    <text evidence="2">The sequence shown here is derived from an EMBL/GenBank/DDBJ whole genome shotgun (WGS) entry which is preliminary data.</text>
</comment>
<protein>
    <submittedName>
        <fullName evidence="2">Uncharacterized protein</fullName>
    </submittedName>
</protein>
<dbReference type="EMBL" id="SSTE01020479">
    <property type="protein sequence ID" value="KAA0034824.1"/>
    <property type="molecule type" value="Genomic_DNA"/>
</dbReference>
<dbReference type="AlphaFoldDB" id="A0A5A7SUA9"/>
<accession>A0A5A7SUA9</accession>
<feature type="region of interest" description="Disordered" evidence="1">
    <location>
        <begin position="65"/>
        <end position="118"/>
    </location>
</feature>
<feature type="compositionally biased region" description="Low complexity" evidence="1">
    <location>
        <begin position="96"/>
        <end position="116"/>
    </location>
</feature>
<name>A0A5A7SUA9_CUCMM</name>
<evidence type="ECO:0000313" key="2">
    <source>
        <dbReference type="EMBL" id="KAA0034824.1"/>
    </source>
</evidence>
<evidence type="ECO:0000256" key="1">
    <source>
        <dbReference type="SAM" id="MobiDB-lite"/>
    </source>
</evidence>
<sequence>MRRRKRLQNIAITYGGDQFHVGGGSSTIFNGDTPSLTMMPRVQESSSYGFRQHKESKIKRAASIAVGRSLQTSPNRSAEPRRHSSRASRTLRSRSTRVASPRSAPRARSDPPATSAHVCSVPEVAPTPFFASRLPAELRLPSAASRADTCPQAEPISTFPTEPPSPFKPPSFCRSFPYLSLGRLDQVKLERGISRLKGNYCNLDLGASLLGKRILLLLEFDRANLKSPGHDVTADVNYYDDMPIRVVPAWVSFGITTDLGLRSPTGRQSSMDIDMIRVIRRDPRSPIVLVFPPGSLQTSRGRGKGKGKLASDQK</sequence>
<proteinExistence type="predicted"/>
<evidence type="ECO:0000313" key="3">
    <source>
        <dbReference type="Proteomes" id="UP000321393"/>
    </source>
</evidence>
<gene>
    <name evidence="2" type="ORF">E6C27_scaffold213G00580</name>
</gene>
<reference evidence="2 3" key="1">
    <citation type="submission" date="2019-08" db="EMBL/GenBank/DDBJ databases">
        <title>Draft genome sequences of two oriental melons (Cucumis melo L. var makuwa).</title>
        <authorList>
            <person name="Kwon S.-Y."/>
        </authorList>
    </citation>
    <scope>NUCLEOTIDE SEQUENCE [LARGE SCALE GENOMIC DNA]</scope>
    <source>
        <strain evidence="3">cv. SW 3</strain>
        <tissue evidence="2">Leaf</tissue>
    </source>
</reference>
<dbReference type="Proteomes" id="UP000321393">
    <property type="component" value="Unassembled WGS sequence"/>
</dbReference>